<keyword evidence="3" id="KW-1185">Reference proteome</keyword>
<name>A0A0C2EHQ6_9PSED</name>
<evidence type="ECO:0000313" key="3">
    <source>
        <dbReference type="Proteomes" id="UP000031535"/>
    </source>
</evidence>
<sequence length="38" mass="4305">MITSSKARQDVAWSLMYAPYPQPRPQYPGATRKPSNPL</sequence>
<organism evidence="2 3">
    <name type="scientific">Pseudomonas batumici</name>
    <dbReference type="NCBI Taxonomy" id="226910"/>
    <lineage>
        <taxon>Bacteria</taxon>
        <taxon>Pseudomonadati</taxon>
        <taxon>Pseudomonadota</taxon>
        <taxon>Gammaproteobacteria</taxon>
        <taxon>Pseudomonadales</taxon>
        <taxon>Pseudomonadaceae</taxon>
        <taxon>Pseudomonas</taxon>
    </lineage>
</organism>
<dbReference type="AlphaFoldDB" id="A0A0C2EHQ6"/>
<dbReference type="STRING" id="226910.UCMB321_0693"/>
<dbReference type="PATRIC" id="fig|226910.6.peg.691"/>
<accession>A0A0C2EHQ6</accession>
<dbReference type="Proteomes" id="UP000031535">
    <property type="component" value="Unassembled WGS sequence"/>
</dbReference>
<evidence type="ECO:0000256" key="1">
    <source>
        <dbReference type="SAM" id="MobiDB-lite"/>
    </source>
</evidence>
<comment type="caution">
    <text evidence="2">The sequence shown here is derived from an EMBL/GenBank/DDBJ whole genome shotgun (WGS) entry which is preliminary data.</text>
</comment>
<feature type="region of interest" description="Disordered" evidence="1">
    <location>
        <begin position="19"/>
        <end position="38"/>
    </location>
</feature>
<reference evidence="2 3" key="1">
    <citation type="submission" date="2015-01" db="EMBL/GenBank/DDBJ databases">
        <title>Complete genome of Pseudomonas batumici UCM B-321 producer of the batumin antibiotic with strong antistaphilococcal and potential anticancer activity.</title>
        <authorList>
            <person name="Klochko V.V."/>
            <person name="Zelena L.B."/>
            <person name="Elena K.A."/>
            <person name="Reva O.N."/>
        </authorList>
    </citation>
    <scope>NUCLEOTIDE SEQUENCE [LARGE SCALE GENOMIC DNA]</scope>
    <source>
        <strain evidence="2 3">UCM B-321</strain>
    </source>
</reference>
<gene>
    <name evidence="2" type="ORF">UCMB321_0693</name>
</gene>
<dbReference type="EMBL" id="JXDG01000006">
    <property type="protein sequence ID" value="KIH85579.1"/>
    <property type="molecule type" value="Genomic_DNA"/>
</dbReference>
<proteinExistence type="predicted"/>
<protein>
    <submittedName>
        <fullName evidence="2">Uncharacterized protein</fullName>
    </submittedName>
</protein>
<evidence type="ECO:0000313" key="2">
    <source>
        <dbReference type="EMBL" id="KIH85579.1"/>
    </source>
</evidence>